<organism evidence="1 2">
    <name type="scientific">Leptotrombidium deliense</name>
    <dbReference type="NCBI Taxonomy" id="299467"/>
    <lineage>
        <taxon>Eukaryota</taxon>
        <taxon>Metazoa</taxon>
        <taxon>Ecdysozoa</taxon>
        <taxon>Arthropoda</taxon>
        <taxon>Chelicerata</taxon>
        <taxon>Arachnida</taxon>
        <taxon>Acari</taxon>
        <taxon>Acariformes</taxon>
        <taxon>Trombidiformes</taxon>
        <taxon>Prostigmata</taxon>
        <taxon>Anystina</taxon>
        <taxon>Parasitengona</taxon>
        <taxon>Trombiculoidea</taxon>
        <taxon>Trombiculidae</taxon>
        <taxon>Leptotrombidium</taxon>
    </lineage>
</organism>
<name>A0A443SDE2_9ACAR</name>
<dbReference type="InterPro" id="IPR036412">
    <property type="entry name" value="HAD-like_sf"/>
</dbReference>
<dbReference type="VEuPathDB" id="VectorBase:LDEU006520"/>
<dbReference type="Pfam" id="PF13419">
    <property type="entry name" value="HAD_2"/>
    <property type="match status" value="1"/>
</dbReference>
<protein>
    <submittedName>
        <fullName evidence="1">Pseudouridine-5'-phosphatase-like protein</fullName>
    </submittedName>
</protein>
<dbReference type="Gene3D" id="3.40.50.1000">
    <property type="entry name" value="HAD superfamily/HAD-like"/>
    <property type="match status" value="1"/>
</dbReference>
<dbReference type="Gene3D" id="1.10.150.240">
    <property type="entry name" value="Putative phosphatase, domain 2"/>
    <property type="match status" value="1"/>
</dbReference>
<dbReference type="InterPro" id="IPR023198">
    <property type="entry name" value="PGP-like_dom2"/>
</dbReference>
<sequence>MSFVKVQKEILKPVTHVVFDLDGTLIDTETCFKDAVNQVTSRYGKEFTWEHVSRLSDTNVAKECNSIVNEFRLPMSAKEFQEEYNDVFSVLIKSVPFMPGAEKIIQYFHSNKIPIGLCTASVTQSYNIKVKQFDDFFTHGKYFDVIVVGDDPDVFRNKPDPQPYLVTISRLPGNPNPENVLVFEDSLFGVTSAIAAGTQCVMIPNYKVDNGKATPKATVVIDSLNDFDPLFFCLPPLQ</sequence>
<comment type="caution">
    <text evidence="1">The sequence shown here is derived from an EMBL/GenBank/DDBJ whole genome shotgun (WGS) entry which is preliminary data.</text>
</comment>
<dbReference type="GO" id="GO:0016791">
    <property type="term" value="F:phosphatase activity"/>
    <property type="evidence" value="ECO:0007669"/>
    <property type="project" value="TreeGrafter"/>
</dbReference>
<dbReference type="Proteomes" id="UP000288716">
    <property type="component" value="Unassembled WGS sequence"/>
</dbReference>
<evidence type="ECO:0000313" key="1">
    <source>
        <dbReference type="EMBL" id="RWS25520.1"/>
    </source>
</evidence>
<proteinExistence type="predicted"/>
<gene>
    <name evidence="1" type="ORF">B4U80_03647</name>
</gene>
<dbReference type="SFLD" id="SFLDG01129">
    <property type="entry name" value="C1.5:_HAD__Beta-PGM__Phosphata"/>
    <property type="match status" value="1"/>
</dbReference>
<dbReference type="PANTHER" id="PTHR18901:SF38">
    <property type="entry name" value="PSEUDOURIDINE-5'-PHOSPHATASE"/>
    <property type="match status" value="1"/>
</dbReference>
<dbReference type="AlphaFoldDB" id="A0A443SDE2"/>
<dbReference type="InterPro" id="IPR041492">
    <property type="entry name" value="HAD_2"/>
</dbReference>
<dbReference type="EMBL" id="NCKV01003622">
    <property type="protein sequence ID" value="RWS25520.1"/>
    <property type="molecule type" value="Genomic_DNA"/>
</dbReference>
<dbReference type="InterPro" id="IPR023214">
    <property type="entry name" value="HAD_sf"/>
</dbReference>
<reference evidence="1 2" key="1">
    <citation type="journal article" date="2018" name="Gigascience">
        <title>Genomes of trombidid mites reveal novel predicted allergens and laterally-transferred genes associated with secondary metabolism.</title>
        <authorList>
            <person name="Dong X."/>
            <person name="Chaisiri K."/>
            <person name="Xia D."/>
            <person name="Armstrong S.D."/>
            <person name="Fang Y."/>
            <person name="Donnelly M.J."/>
            <person name="Kadowaki T."/>
            <person name="McGarry J.W."/>
            <person name="Darby A.C."/>
            <person name="Makepeace B.L."/>
        </authorList>
    </citation>
    <scope>NUCLEOTIDE SEQUENCE [LARGE SCALE GENOMIC DNA]</scope>
    <source>
        <strain evidence="1">UoL-UT</strain>
    </source>
</reference>
<evidence type="ECO:0000313" key="2">
    <source>
        <dbReference type="Proteomes" id="UP000288716"/>
    </source>
</evidence>
<dbReference type="STRING" id="299467.A0A443SDE2"/>
<dbReference type="SFLD" id="SFLDS00003">
    <property type="entry name" value="Haloacid_Dehalogenase"/>
    <property type="match status" value="1"/>
</dbReference>
<accession>A0A443SDE2</accession>
<dbReference type="PANTHER" id="PTHR18901">
    <property type="entry name" value="2-DEOXYGLUCOSE-6-PHOSPHATE PHOSPHATASE 2"/>
    <property type="match status" value="1"/>
</dbReference>
<keyword evidence="2" id="KW-1185">Reference proteome</keyword>
<dbReference type="OrthoDB" id="40579at2759"/>
<dbReference type="NCBIfam" id="TIGR01509">
    <property type="entry name" value="HAD-SF-IA-v3"/>
    <property type="match status" value="1"/>
</dbReference>
<dbReference type="InterPro" id="IPR006439">
    <property type="entry name" value="HAD-SF_hydro_IA"/>
</dbReference>
<dbReference type="SUPFAM" id="SSF56784">
    <property type="entry name" value="HAD-like"/>
    <property type="match status" value="1"/>
</dbReference>